<dbReference type="Proteomes" id="UP000185841">
    <property type="component" value="Unassembled WGS sequence"/>
</dbReference>
<reference evidence="2 3" key="1">
    <citation type="submission" date="2017-01" db="EMBL/GenBank/DDBJ databases">
        <authorList>
            <person name="Mah S.A."/>
            <person name="Swanson W.J."/>
            <person name="Moy G.W."/>
            <person name="Vacquier V.D."/>
        </authorList>
    </citation>
    <scope>NUCLEOTIDE SEQUENCE [LARGE SCALE GENOMIC DNA]</scope>
    <source>
        <strain evidence="2 3">RU36E</strain>
    </source>
</reference>
<dbReference type="AlphaFoldDB" id="A0A1N6Q7W5"/>
<feature type="region of interest" description="Disordered" evidence="1">
    <location>
        <begin position="54"/>
        <end position="86"/>
    </location>
</feature>
<protein>
    <submittedName>
        <fullName evidence="2">Uncharacterized protein</fullName>
    </submittedName>
</protein>
<dbReference type="EMBL" id="FTMP01000002">
    <property type="protein sequence ID" value="SIQ12744.1"/>
    <property type="molecule type" value="Genomic_DNA"/>
</dbReference>
<sequence length="86" mass="9750">MGRDEFFIADSLLGEPAMHLSGVSHQRFHASQQVAGSHTLHFLVPRDRAGAQQQLDEFDGGPRRLRDSGEYQRTLDTHREHALRAE</sequence>
<gene>
    <name evidence="2" type="ORF">SAMN05878282_102288</name>
</gene>
<evidence type="ECO:0000313" key="2">
    <source>
        <dbReference type="EMBL" id="SIQ12744.1"/>
    </source>
</evidence>
<name>A0A1N6Q7W5_AQUAC</name>
<proteinExistence type="predicted"/>
<dbReference type="RefSeq" id="WP_076425103.1">
    <property type="nucleotide sequence ID" value="NZ_FTMP01000002.1"/>
</dbReference>
<feature type="compositionally biased region" description="Basic and acidic residues" evidence="1">
    <location>
        <begin position="60"/>
        <end position="86"/>
    </location>
</feature>
<accession>A0A1N6Q7W5</accession>
<evidence type="ECO:0000313" key="3">
    <source>
        <dbReference type="Proteomes" id="UP000185841"/>
    </source>
</evidence>
<evidence type="ECO:0000256" key="1">
    <source>
        <dbReference type="SAM" id="MobiDB-lite"/>
    </source>
</evidence>
<organism evidence="2 3">
    <name type="scientific">Aquipseudomonas alcaligenes</name>
    <name type="common">Pseudomonas alcaligenes</name>
    <dbReference type="NCBI Taxonomy" id="43263"/>
    <lineage>
        <taxon>Bacteria</taxon>
        <taxon>Pseudomonadati</taxon>
        <taxon>Pseudomonadota</taxon>
        <taxon>Gammaproteobacteria</taxon>
        <taxon>Pseudomonadales</taxon>
        <taxon>Pseudomonadaceae</taxon>
        <taxon>Aquipseudomonas</taxon>
    </lineage>
</organism>